<dbReference type="EMBL" id="CP024700">
    <property type="protein sequence ID" value="ATV61181.1"/>
    <property type="molecule type" value="Genomic_DNA"/>
</dbReference>
<evidence type="ECO:0000313" key="1">
    <source>
        <dbReference type="EMBL" id="ATV61181.1"/>
    </source>
</evidence>
<dbReference type="Pfam" id="PF11922">
    <property type="entry name" value="DUF3440"/>
    <property type="match status" value="1"/>
</dbReference>
<dbReference type="Gene3D" id="3.40.50.620">
    <property type="entry name" value="HUPs"/>
    <property type="match status" value="1"/>
</dbReference>
<reference evidence="1 2" key="1">
    <citation type="submission" date="2017-11" db="EMBL/GenBank/DDBJ databases">
        <title>Genome sequencing of Fusobacterium periodonticum KCOM 1263.</title>
        <authorList>
            <person name="Kook J.-K."/>
            <person name="Park S.-N."/>
            <person name="Lim Y.K."/>
        </authorList>
    </citation>
    <scope>NUCLEOTIDE SEQUENCE [LARGE SCALE GENOMIC DNA]</scope>
    <source>
        <strain evidence="1 2">KCOM 1263</strain>
    </source>
</reference>
<gene>
    <name evidence="1" type="ORF">CTM74_04665</name>
</gene>
<dbReference type="Proteomes" id="UP000228552">
    <property type="component" value="Chromosome"/>
</dbReference>
<dbReference type="SUPFAM" id="SSF52402">
    <property type="entry name" value="Adenine nucleotide alpha hydrolases-like"/>
    <property type="match status" value="1"/>
</dbReference>
<sequence>MRVKTKNYTRIRGETMKIYKDQDVLSAARDRYQFIFNNFDNVCFSFSGGKDSSLMIQLANIVAKKLNKVFDVLYIDLEAQYKHTIDHVYELKELSQIRDFYHIALPLYLRNAVSVLQPKWICWKPEDKELWVRDLPKDSINLTNNFLPFYNRVMEFEEFVPSFNKWYADTKGGMCAVGVGIRADESLNRFRTIAIPKNKVMFKNKPWTTQIYTNTFNFYPLYDFKTQDVWGAVSLLDLKYNKIYELMYKNGLSIHEQRLCQPYGDDQRNGLDQFKALEADTWEKILNRVNGVNFGNIYCRSYALGNIKSFKPNFMTWEQYTVFLLESLGLYNKDLMLHYYGKIKKFMEWYRIHENVSIIPQEGDLKLEQQKKIISWRRIARAIERNDFYMKRLSFGENKKDNEKLQHLMKKYNNLLEVKR</sequence>
<dbReference type="PANTHER" id="PTHR30083">
    <property type="entry name" value="TRANSCRIPTIONAL REGULATOR-RELATED"/>
    <property type="match status" value="1"/>
</dbReference>
<evidence type="ECO:0000313" key="2">
    <source>
        <dbReference type="Proteomes" id="UP000228552"/>
    </source>
</evidence>
<organism evidence="1 2">
    <name type="scientific">Fusobacterium pseudoperiodonticum</name>
    <dbReference type="NCBI Taxonomy" id="2663009"/>
    <lineage>
        <taxon>Bacteria</taxon>
        <taxon>Fusobacteriati</taxon>
        <taxon>Fusobacteriota</taxon>
        <taxon>Fusobacteriia</taxon>
        <taxon>Fusobacteriales</taxon>
        <taxon>Fusobacteriaceae</taxon>
        <taxon>Fusobacterium</taxon>
    </lineage>
</organism>
<keyword evidence="2" id="KW-1185">Reference proteome</keyword>
<proteinExistence type="predicted"/>
<dbReference type="InterPro" id="IPR014729">
    <property type="entry name" value="Rossmann-like_a/b/a_fold"/>
</dbReference>
<accession>A0AAD0ALF3</accession>
<dbReference type="CDD" id="cd23947">
    <property type="entry name" value="PAPS_reductase-like_YbdN"/>
    <property type="match status" value="1"/>
</dbReference>
<dbReference type="PANTHER" id="PTHR30083:SF0">
    <property type="entry name" value="3'-PHOSPHOADENOSINE 5'-PHOSPHOSULFATE SULFOTRANSFERASE (PAPS REDUCTASE)_FAD SYNTHETASE"/>
    <property type="match status" value="1"/>
</dbReference>
<dbReference type="AlphaFoldDB" id="A0AAD0ALF3"/>
<name>A0AAD0ALF3_9FUSO</name>
<dbReference type="GO" id="GO:0071453">
    <property type="term" value="P:cellular response to oxygen levels"/>
    <property type="evidence" value="ECO:0007669"/>
    <property type="project" value="TreeGrafter"/>
</dbReference>
<protein>
    <submittedName>
        <fullName evidence="1">Phosphoadenosine phosphosulfate reductase</fullName>
    </submittedName>
</protein>
<dbReference type="InterPro" id="IPR021845">
    <property type="entry name" value="DUF3440"/>
</dbReference>